<dbReference type="InterPro" id="IPR036834">
    <property type="entry name" value="Bcl-2-like_sf"/>
</dbReference>
<evidence type="ECO:0000256" key="2">
    <source>
        <dbReference type="ARBA" id="ARBA00022703"/>
    </source>
</evidence>
<dbReference type="PANTHER" id="PTHR14965:SF2">
    <property type="entry name" value="BCL-2-LIKE PROTEIN 12"/>
    <property type="match status" value="1"/>
</dbReference>
<reference evidence="4" key="1">
    <citation type="journal article" date="2023" name="Science">
        <title>Genome structures resolve the early diversification of teleost fishes.</title>
        <authorList>
            <person name="Parey E."/>
            <person name="Louis A."/>
            <person name="Montfort J."/>
            <person name="Bouchez O."/>
            <person name="Roques C."/>
            <person name="Iampietro C."/>
            <person name="Lluch J."/>
            <person name="Castinel A."/>
            <person name="Donnadieu C."/>
            <person name="Desvignes T."/>
            <person name="Floi Bucao C."/>
            <person name="Jouanno E."/>
            <person name="Wen M."/>
            <person name="Mejri S."/>
            <person name="Dirks R."/>
            <person name="Jansen H."/>
            <person name="Henkel C."/>
            <person name="Chen W.J."/>
            <person name="Zahm M."/>
            <person name="Cabau C."/>
            <person name="Klopp C."/>
            <person name="Thompson A.W."/>
            <person name="Robinson-Rechavi M."/>
            <person name="Braasch I."/>
            <person name="Lecointre G."/>
            <person name="Bobe J."/>
            <person name="Postlethwait J.H."/>
            <person name="Berthelot C."/>
            <person name="Roest Crollius H."/>
            <person name="Guiguen Y."/>
        </authorList>
    </citation>
    <scope>NUCLEOTIDE SEQUENCE</scope>
    <source>
        <strain evidence="4">WJC10195</strain>
    </source>
</reference>
<organism evidence="4 5">
    <name type="scientific">Synaphobranchus kaupii</name>
    <name type="common">Kaup's arrowtooth eel</name>
    <dbReference type="NCBI Taxonomy" id="118154"/>
    <lineage>
        <taxon>Eukaryota</taxon>
        <taxon>Metazoa</taxon>
        <taxon>Chordata</taxon>
        <taxon>Craniata</taxon>
        <taxon>Vertebrata</taxon>
        <taxon>Euteleostomi</taxon>
        <taxon>Actinopterygii</taxon>
        <taxon>Neopterygii</taxon>
        <taxon>Teleostei</taxon>
        <taxon>Anguilliformes</taxon>
        <taxon>Synaphobranchidae</taxon>
        <taxon>Synaphobranchus</taxon>
    </lineage>
</organism>
<proteinExistence type="predicted"/>
<feature type="compositionally biased region" description="Polar residues" evidence="3">
    <location>
        <begin position="217"/>
        <end position="232"/>
    </location>
</feature>
<feature type="compositionally biased region" description="Basic and acidic residues" evidence="3">
    <location>
        <begin position="156"/>
        <end position="169"/>
    </location>
</feature>
<dbReference type="OrthoDB" id="9948760at2759"/>
<feature type="compositionally biased region" description="Basic and acidic residues" evidence="3">
    <location>
        <begin position="132"/>
        <end position="144"/>
    </location>
</feature>
<evidence type="ECO:0000256" key="1">
    <source>
        <dbReference type="ARBA" id="ARBA00022553"/>
    </source>
</evidence>
<dbReference type="SUPFAM" id="SSF56854">
    <property type="entry name" value="Bcl-2 inhibitors of programmed cell death"/>
    <property type="match status" value="1"/>
</dbReference>
<dbReference type="AlphaFoldDB" id="A0A9Q1IPJ7"/>
<evidence type="ECO:0000256" key="3">
    <source>
        <dbReference type="SAM" id="MobiDB-lite"/>
    </source>
</evidence>
<sequence length="399" mass="44265">MESWGISMEKIHCLVTDNAANMLFKVLRCMVAALDSKKHSDVCRGGLPSARPPSPAPSVSLLEIKAETRLVLGAFLRHTLSVPLDQRPGRIGGAYRDPNKVRPPPPSSTSPNVDRCRVEDDGDSLDSQTCSEGEKKHKFKDLIKKHLKSRSSKSRLQKDSQKTDSRLQEDVVSPYSSTSEEGTGDEVGKKKKKKKKKKSPFSSIIQRIKLSKKKNNDVSNPSRPTSPVTSDLSGDPIESVSSPGHPPEFYAGVAETIDRFAQKHSVKRRDRFPARSDNDKEAVVQQLVQVLQMQGDAINNRIQSSPSLQSFVANISYSSFTKLVDKFASQSEPPAPAPASPTLSRIAMTMEVSRRVITATGTQRIQGYAERYMENFTPWVKSRGGWENILQLEDVLEYD</sequence>
<keyword evidence="2" id="KW-0053">Apoptosis</keyword>
<feature type="compositionally biased region" description="Basic residues" evidence="3">
    <location>
        <begin position="189"/>
        <end position="199"/>
    </location>
</feature>
<name>A0A9Q1IPJ7_SYNKA</name>
<dbReference type="Proteomes" id="UP001152622">
    <property type="component" value="Chromosome 11"/>
</dbReference>
<comment type="caution">
    <text evidence="4">The sequence shown here is derived from an EMBL/GenBank/DDBJ whole genome shotgun (WGS) entry which is preliminary data.</text>
</comment>
<protein>
    <recommendedName>
        <fullName evidence="6">Bcl-2-like protein 12</fullName>
    </recommendedName>
</protein>
<keyword evidence="1" id="KW-0597">Phosphoprotein</keyword>
<dbReference type="GO" id="GO:0006915">
    <property type="term" value="P:apoptotic process"/>
    <property type="evidence" value="ECO:0007669"/>
    <property type="project" value="UniProtKB-KW"/>
</dbReference>
<evidence type="ECO:0008006" key="6">
    <source>
        <dbReference type="Google" id="ProtNLM"/>
    </source>
</evidence>
<dbReference type="GO" id="GO:2001236">
    <property type="term" value="P:regulation of extrinsic apoptotic signaling pathway"/>
    <property type="evidence" value="ECO:0007669"/>
    <property type="project" value="TreeGrafter"/>
</dbReference>
<evidence type="ECO:0000313" key="4">
    <source>
        <dbReference type="EMBL" id="KAJ8347335.1"/>
    </source>
</evidence>
<accession>A0A9Q1IPJ7</accession>
<dbReference type="Gene3D" id="1.10.437.10">
    <property type="entry name" value="Blc2-like"/>
    <property type="match status" value="1"/>
</dbReference>
<feature type="region of interest" description="Disordered" evidence="3">
    <location>
        <begin position="86"/>
        <end position="250"/>
    </location>
</feature>
<gene>
    <name evidence="4" type="ORF">SKAU_G00287360</name>
</gene>
<evidence type="ECO:0000313" key="5">
    <source>
        <dbReference type="Proteomes" id="UP001152622"/>
    </source>
</evidence>
<keyword evidence="5" id="KW-1185">Reference proteome</keyword>
<feature type="compositionally biased region" description="Basic residues" evidence="3">
    <location>
        <begin position="145"/>
        <end position="155"/>
    </location>
</feature>
<dbReference type="PANTHER" id="PTHR14965">
    <property type="entry name" value="SI:CH73-248E21.1"/>
    <property type="match status" value="1"/>
</dbReference>
<dbReference type="EMBL" id="JAINUF010000011">
    <property type="protein sequence ID" value="KAJ8347335.1"/>
    <property type="molecule type" value="Genomic_DNA"/>
</dbReference>